<dbReference type="OrthoDB" id="7285394at2"/>
<dbReference type="PROSITE" id="PS51257">
    <property type="entry name" value="PROKAR_LIPOPROTEIN"/>
    <property type="match status" value="1"/>
</dbReference>
<keyword evidence="1" id="KW-0812">Transmembrane</keyword>
<name>D1B6G4_THEAS</name>
<keyword evidence="3" id="KW-1185">Reference proteome</keyword>
<keyword evidence="1" id="KW-0472">Membrane</keyword>
<dbReference type="Proteomes" id="UP000002030">
    <property type="component" value="Chromosome"/>
</dbReference>
<evidence type="ECO:0000313" key="2">
    <source>
        <dbReference type="EMBL" id="ACZ19605.1"/>
    </source>
</evidence>
<dbReference type="PATRIC" id="fig|525903.6.peg.1375"/>
<protein>
    <recommendedName>
        <fullName evidence="4">Transmembrane protein</fullName>
    </recommendedName>
</protein>
<feature type="transmembrane region" description="Helical" evidence="1">
    <location>
        <begin position="41"/>
        <end position="62"/>
    </location>
</feature>
<organism evidence="2 3">
    <name type="scientific">Thermanaerovibrio acidaminovorans (strain ATCC 49978 / DSM 6589 / Su883)</name>
    <name type="common">Selenomonas acidaminovorans</name>
    <dbReference type="NCBI Taxonomy" id="525903"/>
    <lineage>
        <taxon>Bacteria</taxon>
        <taxon>Thermotogati</taxon>
        <taxon>Synergistota</taxon>
        <taxon>Synergistia</taxon>
        <taxon>Synergistales</taxon>
        <taxon>Synergistaceae</taxon>
        <taxon>Thermanaerovibrio</taxon>
    </lineage>
</organism>
<feature type="transmembrane region" description="Helical" evidence="1">
    <location>
        <begin position="68"/>
        <end position="91"/>
    </location>
</feature>
<dbReference type="AlphaFoldDB" id="D1B6G4"/>
<dbReference type="KEGG" id="tai:Taci_1374"/>
<keyword evidence="1" id="KW-1133">Transmembrane helix</keyword>
<dbReference type="RefSeq" id="WP_012870116.1">
    <property type="nucleotide sequence ID" value="NC_013522.1"/>
</dbReference>
<proteinExistence type="predicted"/>
<dbReference type="EMBL" id="CP001818">
    <property type="protein sequence ID" value="ACZ19605.1"/>
    <property type="molecule type" value="Genomic_DNA"/>
</dbReference>
<reference evidence="2 3" key="1">
    <citation type="journal article" date="2009" name="Stand. Genomic Sci.">
        <title>Complete genome sequence of Thermanaerovibrio acidaminovorans type strain (Su883).</title>
        <authorList>
            <person name="Chovatia M."/>
            <person name="Sikorski J."/>
            <person name="Schroder M."/>
            <person name="Lapidus A."/>
            <person name="Nolan M."/>
            <person name="Tice H."/>
            <person name="Glavina Del Rio T."/>
            <person name="Copeland A."/>
            <person name="Cheng J.F."/>
            <person name="Lucas S."/>
            <person name="Chen F."/>
            <person name="Bruce D."/>
            <person name="Goodwin L."/>
            <person name="Pitluck S."/>
            <person name="Ivanova N."/>
            <person name="Mavromatis K."/>
            <person name="Ovchinnikova G."/>
            <person name="Pati A."/>
            <person name="Chen A."/>
            <person name="Palaniappan K."/>
            <person name="Land M."/>
            <person name="Hauser L."/>
            <person name="Chang Y.J."/>
            <person name="Jeffries C.D."/>
            <person name="Chain P."/>
            <person name="Saunders E."/>
            <person name="Detter J.C."/>
            <person name="Brettin T."/>
            <person name="Rohde M."/>
            <person name="Goker M."/>
            <person name="Spring S."/>
            <person name="Bristow J."/>
            <person name="Markowitz V."/>
            <person name="Hugenholtz P."/>
            <person name="Kyrpides N.C."/>
            <person name="Klenk H.P."/>
            <person name="Eisen J.A."/>
        </authorList>
    </citation>
    <scope>NUCLEOTIDE SEQUENCE [LARGE SCALE GENOMIC DNA]</scope>
    <source>
        <strain evidence="3">ATCC 49978 / DSM 6589 / Su883</strain>
    </source>
</reference>
<dbReference type="EnsemblBacteria" id="ACZ19605">
    <property type="protein sequence ID" value="ACZ19605"/>
    <property type="gene ID" value="Taci_1374"/>
</dbReference>
<gene>
    <name evidence="2" type="ordered locus">Taci_1374</name>
</gene>
<sequence length="111" mass="12301">MRHERLAAPDGRVVTVPGGFSFAACLLPPLWMIYHRLWLHLAVWILGAVAAFFGIVCLALEAMGPGPWLWMAQVFACLSIGCLTLIPGAFGNRWRIRRLKRLGFKPLGDGD</sequence>
<dbReference type="HOGENOM" id="CLU_2157164_0_0_0"/>
<dbReference type="STRING" id="525903.Taci_1374"/>
<feature type="transmembrane region" description="Helical" evidence="1">
    <location>
        <begin position="12"/>
        <end position="34"/>
    </location>
</feature>
<accession>D1B6G4</accession>
<evidence type="ECO:0000256" key="1">
    <source>
        <dbReference type="SAM" id="Phobius"/>
    </source>
</evidence>
<evidence type="ECO:0000313" key="3">
    <source>
        <dbReference type="Proteomes" id="UP000002030"/>
    </source>
</evidence>
<evidence type="ECO:0008006" key="4">
    <source>
        <dbReference type="Google" id="ProtNLM"/>
    </source>
</evidence>